<evidence type="ECO:0000256" key="2">
    <source>
        <dbReference type="ARBA" id="ARBA00005497"/>
    </source>
</evidence>
<keyword evidence="3" id="KW-0963">Cytoplasm</keyword>
<dbReference type="SUPFAM" id="SSF48371">
    <property type="entry name" value="ARM repeat"/>
    <property type="match status" value="1"/>
</dbReference>
<evidence type="ECO:0000256" key="6">
    <source>
        <dbReference type="ARBA" id="ARBA00023242"/>
    </source>
</evidence>
<organism evidence="8">
    <name type="scientific">Sesamum calycinum</name>
    <dbReference type="NCBI Taxonomy" id="2727403"/>
    <lineage>
        <taxon>Eukaryota</taxon>
        <taxon>Viridiplantae</taxon>
        <taxon>Streptophyta</taxon>
        <taxon>Embryophyta</taxon>
        <taxon>Tracheophyta</taxon>
        <taxon>Spermatophyta</taxon>
        <taxon>Magnoliopsida</taxon>
        <taxon>eudicotyledons</taxon>
        <taxon>Gunneridae</taxon>
        <taxon>Pentapetalae</taxon>
        <taxon>asterids</taxon>
        <taxon>lamiids</taxon>
        <taxon>Lamiales</taxon>
        <taxon>Pedaliaceae</taxon>
        <taxon>Sesamum</taxon>
    </lineage>
</organism>
<evidence type="ECO:0000256" key="1">
    <source>
        <dbReference type="ARBA" id="ARBA00004496"/>
    </source>
</evidence>
<dbReference type="InterPro" id="IPR003891">
    <property type="entry name" value="Initiation_fac_eIF4g_MI"/>
</dbReference>
<gene>
    <name evidence="8" type="ORF">Scaly_1446800</name>
</gene>
<dbReference type="PANTHER" id="PTHR12626:SF0">
    <property type="entry name" value="PROGRAMMED CELL DEATH PROTEIN 4"/>
    <property type="match status" value="1"/>
</dbReference>
<evidence type="ECO:0000313" key="8">
    <source>
        <dbReference type="EMBL" id="KAL0357611.1"/>
    </source>
</evidence>
<comment type="similarity">
    <text evidence="2">Belongs to the PDCD4 family.</text>
</comment>
<evidence type="ECO:0000259" key="7">
    <source>
        <dbReference type="Pfam" id="PF02847"/>
    </source>
</evidence>
<evidence type="ECO:0000256" key="5">
    <source>
        <dbReference type="ARBA" id="ARBA00022845"/>
    </source>
</evidence>
<dbReference type="InterPro" id="IPR016024">
    <property type="entry name" value="ARM-type_fold"/>
</dbReference>
<dbReference type="GO" id="GO:0006417">
    <property type="term" value="P:regulation of translation"/>
    <property type="evidence" value="ECO:0007669"/>
    <property type="project" value="UniProtKB-KW"/>
</dbReference>
<dbReference type="InterPro" id="IPR039778">
    <property type="entry name" value="PDCD4"/>
</dbReference>
<dbReference type="GO" id="GO:0005737">
    <property type="term" value="C:cytoplasm"/>
    <property type="evidence" value="ECO:0007669"/>
    <property type="project" value="UniProtKB-SubCell"/>
</dbReference>
<evidence type="ECO:0000256" key="4">
    <source>
        <dbReference type="ARBA" id="ARBA00022737"/>
    </source>
</evidence>
<comment type="subcellular location">
    <subcellularLocation>
        <location evidence="1">Cytoplasm</location>
    </subcellularLocation>
</comment>
<feature type="domain" description="MI" evidence="7">
    <location>
        <begin position="30"/>
        <end position="78"/>
    </location>
</feature>
<sequence length="103" mass="11442">MKLANASAIWPCLFDEESFKNGDGEVKRQNALQECFNEGLRTINQMTKGFNRIKDGLDDVALDIPNAEDKFKFYLEQARGRGRLMPSIGSFVANVTPIVAAST</sequence>
<keyword evidence="4" id="KW-0677">Repeat</keyword>
<dbReference type="GO" id="GO:0045892">
    <property type="term" value="P:negative regulation of DNA-templated transcription"/>
    <property type="evidence" value="ECO:0007669"/>
    <property type="project" value="InterPro"/>
</dbReference>
<reference evidence="8" key="1">
    <citation type="submission" date="2020-06" db="EMBL/GenBank/DDBJ databases">
        <authorList>
            <person name="Li T."/>
            <person name="Hu X."/>
            <person name="Zhang T."/>
            <person name="Song X."/>
            <person name="Zhang H."/>
            <person name="Dai N."/>
            <person name="Sheng W."/>
            <person name="Hou X."/>
            <person name="Wei L."/>
        </authorList>
    </citation>
    <scope>NUCLEOTIDE SEQUENCE</scope>
    <source>
        <strain evidence="8">KEN8</strain>
        <tissue evidence="8">Leaf</tissue>
    </source>
</reference>
<accession>A0AAW2PSY2</accession>
<evidence type="ECO:0000256" key="3">
    <source>
        <dbReference type="ARBA" id="ARBA00022490"/>
    </source>
</evidence>
<reference evidence="8" key="2">
    <citation type="journal article" date="2024" name="Plant">
        <title>Genomic evolution and insights into agronomic trait innovations of Sesamum species.</title>
        <authorList>
            <person name="Miao H."/>
            <person name="Wang L."/>
            <person name="Qu L."/>
            <person name="Liu H."/>
            <person name="Sun Y."/>
            <person name="Le M."/>
            <person name="Wang Q."/>
            <person name="Wei S."/>
            <person name="Zheng Y."/>
            <person name="Lin W."/>
            <person name="Duan Y."/>
            <person name="Cao H."/>
            <person name="Xiong S."/>
            <person name="Wang X."/>
            <person name="Wei L."/>
            <person name="Li C."/>
            <person name="Ma Q."/>
            <person name="Ju M."/>
            <person name="Zhao R."/>
            <person name="Li G."/>
            <person name="Mu C."/>
            <person name="Tian Q."/>
            <person name="Mei H."/>
            <person name="Zhang T."/>
            <person name="Gao T."/>
            <person name="Zhang H."/>
        </authorList>
    </citation>
    <scope>NUCLEOTIDE SEQUENCE</scope>
    <source>
        <strain evidence="8">KEN8</strain>
    </source>
</reference>
<proteinExistence type="inferred from homology"/>
<dbReference type="PANTHER" id="PTHR12626">
    <property type="entry name" value="PROGRAMMED CELL DEATH 4"/>
    <property type="match status" value="1"/>
</dbReference>
<keyword evidence="6" id="KW-0539">Nucleus</keyword>
<dbReference type="Pfam" id="PF02847">
    <property type="entry name" value="MA3"/>
    <property type="match status" value="1"/>
</dbReference>
<dbReference type="Gene3D" id="1.25.40.180">
    <property type="match status" value="1"/>
</dbReference>
<protein>
    <submittedName>
        <fullName evidence="8">Ma3 domain-containing translation regulatory factor 1</fullName>
    </submittedName>
</protein>
<comment type="caution">
    <text evidence="8">The sequence shown here is derived from an EMBL/GenBank/DDBJ whole genome shotgun (WGS) entry which is preliminary data.</text>
</comment>
<keyword evidence="5" id="KW-0810">Translation regulation</keyword>
<dbReference type="AlphaFoldDB" id="A0AAW2PSY2"/>
<name>A0AAW2PSY2_9LAMI</name>
<dbReference type="EMBL" id="JACGWM010000008">
    <property type="protein sequence ID" value="KAL0357611.1"/>
    <property type="molecule type" value="Genomic_DNA"/>
</dbReference>